<sequence length="838" mass="91351">MEEADVVVIGSGMGGLAAARMLAQFGGRRVVVLEQHYTLGGMTHEFSREGRFRFGTGLHYIAANAGPFLNFMTDGRVQLQPLPDDYDLLHFPDFDFAVPAGREQYAARLKERFPAEARAIDRYFRTVRRATVGLVARNIFSSFSAPVRRLGFAAAELLSPATYRTSRDQLERSIRDPRLRAILAARWGLYGTPPERSAFGYHAAVPTTFFLEGTAHPVGGPHEVNRIVLEILGRLGVEVRARQQVTAIRTENNRVTGVDVEDTATGRRYRVNAPTVVSAAGVRNTYAMLGREQPGLPSEPSAVMLFLGLNRSPAELGPRGENHWLIDDGHTVYVSFASLNNPAARHHTVEILELVDPSTFDRWRGTDPEQRPEEYRRLKEELTERLIARLDKQWPGIREMIAFAELATPLSFETYQRSVLGSFYGLAATPERLRSTVAGPRTEVKGLVVAGQDAWGTGVVGALSGGLMAANVVLPGRQVGAMWRALQKASPKPLPHKDGEWQGYLTVAAVEELTPSIRRIRLAAMGGGPIPFTFRAGQYLKIDLPVAVEPIERSYSISSGPGVTDHVEIAVKREPDGLGSTFLHDELEPGQALRVTGPVGEFVWEHEDGTLLLIAGGIGITPLMSVLAAAADAGHTGRIVLLAGCRTEEEIPFRGELKQLQGRLPGLEVVYFLSQVGHGSRIDLEALRAYQDVTRVHLCGPAAMMQDVIGHLTSLGVPRDAVHTEAFVSGRSRETRRERAHVIALAAEKAGVTRFNIRDDDTTFPCSPGQTVLDAANAAGEPFPQSCGEGACGTCRVRIVAGAYETDPRGMFSTEELAAGWRLACQTLPTEDLTVTLS</sequence>
<proteinExistence type="predicted"/>
<evidence type="ECO:0000256" key="2">
    <source>
        <dbReference type="ARBA" id="ARBA00022714"/>
    </source>
</evidence>
<feature type="domain" description="FAD-binding FR-type" evidence="9">
    <location>
        <begin position="500"/>
        <end position="605"/>
    </location>
</feature>
<dbReference type="PANTHER" id="PTHR46091:SF3">
    <property type="entry name" value="AMINE OXIDASE DOMAIN-CONTAINING PROTEIN"/>
    <property type="match status" value="1"/>
</dbReference>
<keyword evidence="5" id="KW-0521">NADP</keyword>
<dbReference type="InterPro" id="IPR008333">
    <property type="entry name" value="Cbr1-like_FAD-bd_dom"/>
</dbReference>
<keyword evidence="7" id="KW-0520">NAD</keyword>
<dbReference type="AlphaFoldDB" id="A0A327Z467"/>
<dbReference type="PRINTS" id="PR00410">
    <property type="entry name" value="PHEHYDRXLASE"/>
</dbReference>
<dbReference type="EMBL" id="QLMJ01000016">
    <property type="protein sequence ID" value="RAK30537.1"/>
    <property type="molecule type" value="Genomic_DNA"/>
</dbReference>
<gene>
    <name evidence="10" type="ORF">B0I29_116196</name>
</gene>
<dbReference type="SUPFAM" id="SSF51905">
    <property type="entry name" value="FAD/NAD(P)-binding domain"/>
    <property type="match status" value="1"/>
</dbReference>
<dbReference type="PROSITE" id="PS51085">
    <property type="entry name" value="2FE2S_FER_2"/>
    <property type="match status" value="1"/>
</dbReference>
<evidence type="ECO:0000259" key="9">
    <source>
        <dbReference type="PROSITE" id="PS51384"/>
    </source>
</evidence>
<dbReference type="GO" id="GO:0016491">
    <property type="term" value="F:oxidoreductase activity"/>
    <property type="evidence" value="ECO:0007669"/>
    <property type="project" value="InterPro"/>
</dbReference>
<dbReference type="GO" id="GO:0051537">
    <property type="term" value="F:2 iron, 2 sulfur cluster binding"/>
    <property type="evidence" value="ECO:0007669"/>
    <property type="project" value="UniProtKB-KW"/>
</dbReference>
<dbReference type="InterPro" id="IPR036010">
    <property type="entry name" value="2Fe-2S_ferredoxin-like_sf"/>
</dbReference>
<evidence type="ECO:0000313" key="11">
    <source>
        <dbReference type="Proteomes" id="UP000249341"/>
    </source>
</evidence>
<dbReference type="SUPFAM" id="SSF52343">
    <property type="entry name" value="Ferredoxin reductase-like, C-terminal NADP-linked domain"/>
    <property type="match status" value="1"/>
</dbReference>
<dbReference type="InterPro" id="IPR036188">
    <property type="entry name" value="FAD/NAD-bd_sf"/>
</dbReference>
<evidence type="ECO:0000256" key="3">
    <source>
        <dbReference type="ARBA" id="ARBA00022729"/>
    </source>
</evidence>
<dbReference type="InterPro" id="IPR017938">
    <property type="entry name" value="Riboflavin_synthase-like_b-brl"/>
</dbReference>
<evidence type="ECO:0000313" key="10">
    <source>
        <dbReference type="EMBL" id="RAK30537.1"/>
    </source>
</evidence>
<dbReference type="Gene3D" id="3.50.50.60">
    <property type="entry name" value="FAD/NAD(P)-binding domain"/>
    <property type="match status" value="2"/>
</dbReference>
<dbReference type="InterPro" id="IPR017927">
    <property type="entry name" value="FAD-bd_FR_type"/>
</dbReference>
<keyword evidence="2" id="KW-0001">2Fe-2S</keyword>
<dbReference type="InterPro" id="IPR052206">
    <property type="entry name" value="Retinol_saturase"/>
</dbReference>
<keyword evidence="4" id="KW-0274">FAD</keyword>
<comment type="caution">
    <text evidence="10">The sequence shown here is derived from an EMBL/GenBank/DDBJ whole genome shotgun (WGS) entry which is preliminary data.</text>
</comment>
<dbReference type="InterPro" id="IPR001433">
    <property type="entry name" value="OxRdtase_FAD/NAD-bd"/>
</dbReference>
<name>A0A327Z467_9ACTN</name>
<dbReference type="PROSITE" id="PS51384">
    <property type="entry name" value="FAD_FR"/>
    <property type="match status" value="1"/>
</dbReference>
<evidence type="ECO:0000256" key="5">
    <source>
        <dbReference type="ARBA" id="ARBA00022857"/>
    </source>
</evidence>
<dbReference type="InterPro" id="IPR001041">
    <property type="entry name" value="2Fe-2S_ferredoxin-type"/>
</dbReference>
<dbReference type="Gene3D" id="2.40.30.10">
    <property type="entry name" value="Translation factors"/>
    <property type="match status" value="1"/>
</dbReference>
<dbReference type="InterPro" id="IPR006058">
    <property type="entry name" value="2Fe2S_fd_BS"/>
</dbReference>
<keyword evidence="11" id="KW-1185">Reference proteome</keyword>
<accession>A0A327Z467</accession>
<evidence type="ECO:0000256" key="7">
    <source>
        <dbReference type="ARBA" id="ARBA00023027"/>
    </source>
</evidence>
<organism evidence="10 11">
    <name type="scientific">Actinoplanes lutulentus</name>
    <dbReference type="NCBI Taxonomy" id="1287878"/>
    <lineage>
        <taxon>Bacteria</taxon>
        <taxon>Bacillati</taxon>
        <taxon>Actinomycetota</taxon>
        <taxon>Actinomycetes</taxon>
        <taxon>Micromonosporales</taxon>
        <taxon>Micromonosporaceae</taxon>
        <taxon>Actinoplanes</taxon>
    </lineage>
</organism>
<keyword evidence="1" id="KW-0285">Flavoprotein</keyword>
<dbReference type="CDD" id="cd00207">
    <property type="entry name" value="fer2"/>
    <property type="match status" value="1"/>
</dbReference>
<dbReference type="Pfam" id="PF00175">
    <property type="entry name" value="NAD_binding_1"/>
    <property type="match status" value="1"/>
</dbReference>
<dbReference type="InterPro" id="IPR039261">
    <property type="entry name" value="FNR_nucleotide-bd"/>
</dbReference>
<dbReference type="PANTHER" id="PTHR46091">
    <property type="entry name" value="BLR7054 PROTEIN"/>
    <property type="match status" value="1"/>
</dbReference>
<dbReference type="InterPro" id="IPR002937">
    <property type="entry name" value="Amino_oxidase"/>
</dbReference>
<dbReference type="Gene3D" id="3.30.9.10">
    <property type="entry name" value="D-Amino Acid Oxidase, subunit A, domain 2"/>
    <property type="match status" value="1"/>
</dbReference>
<dbReference type="Pfam" id="PF00111">
    <property type="entry name" value="Fer2"/>
    <property type="match status" value="1"/>
</dbReference>
<evidence type="ECO:0000256" key="4">
    <source>
        <dbReference type="ARBA" id="ARBA00022827"/>
    </source>
</evidence>
<keyword evidence="3" id="KW-0732">Signal</keyword>
<dbReference type="Gene3D" id="3.10.20.30">
    <property type="match status" value="1"/>
</dbReference>
<dbReference type="Proteomes" id="UP000249341">
    <property type="component" value="Unassembled WGS sequence"/>
</dbReference>
<evidence type="ECO:0000259" key="8">
    <source>
        <dbReference type="PROSITE" id="PS51085"/>
    </source>
</evidence>
<feature type="domain" description="2Fe-2S ferredoxin-type" evidence="8">
    <location>
        <begin position="753"/>
        <end position="838"/>
    </location>
</feature>
<dbReference type="InterPro" id="IPR012675">
    <property type="entry name" value="Beta-grasp_dom_sf"/>
</dbReference>
<dbReference type="SUPFAM" id="SSF54292">
    <property type="entry name" value="2Fe-2S ferredoxin-like"/>
    <property type="match status" value="1"/>
</dbReference>
<dbReference type="SUPFAM" id="SSF63380">
    <property type="entry name" value="Riboflavin synthase domain-like"/>
    <property type="match status" value="1"/>
</dbReference>
<dbReference type="Gene3D" id="3.40.50.80">
    <property type="entry name" value="Nucleotide-binding domain of ferredoxin-NADP reductase (FNR) module"/>
    <property type="match status" value="1"/>
</dbReference>
<dbReference type="Pfam" id="PF01593">
    <property type="entry name" value="Amino_oxidase"/>
    <property type="match status" value="1"/>
</dbReference>
<dbReference type="Pfam" id="PF00970">
    <property type="entry name" value="FAD_binding_6"/>
    <property type="match status" value="1"/>
</dbReference>
<evidence type="ECO:0000256" key="6">
    <source>
        <dbReference type="ARBA" id="ARBA00023014"/>
    </source>
</evidence>
<keyword evidence="6" id="KW-0411">Iron-sulfur</keyword>
<keyword evidence="2" id="KW-0408">Iron</keyword>
<dbReference type="PROSITE" id="PS00197">
    <property type="entry name" value="2FE2S_FER_1"/>
    <property type="match status" value="1"/>
</dbReference>
<evidence type="ECO:0000256" key="1">
    <source>
        <dbReference type="ARBA" id="ARBA00022630"/>
    </source>
</evidence>
<protein>
    <submittedName>
        <fullName evidence="10">Ferredoxin-NADP reductase</fullName>
    </submittedName>
</protein>
<keyword evidence="2" id="KW-0479">Metal-binding</keyword>
<reference evidence="10 11" key="1">
    <citation type="submission" date="2018-06" db="EMBL/GenBank/DDBJ databases">
        <title>Genomic Encyclopedia of Type Strains, Phase III (KMG-III): the genomes of soil and plant-associated and newly described type strains.</title>
        <authorList>
            <person name="Whitman W."/>
        </authorList>
    </citation>
    <scope>NUCLEOTIDE SEQUENCE [LARGE SCALE GENOMIC DNA]</scope>
    <source>
        <strain evidence="10 11">CGMCC 4.7090</strain>
    </source>
</reference>